<dbReference type="SUPFAM" id="SSF158499">
    <property type="entry name" value="DnaD domain-like"/>
    <property type="match status" value="1"/>
</dbReference>
<proteinExistence type="predicted"/>
<feature type="non-terminal residue" evidence="1">
    <location>
        <position position="1"/>
    </location>
</feature>
<organism evidence="1">
    <name type="scientific">marine sediment metagenome</name>
    <dbReference type="NCBI Taxonomy" id="412755"/>
    <lineage>
        <taxon>unclassified sequences</taxon>
        <taxon>metagenomes</taxon>
        <taxon>ecological metagenomes</taxon>
    </lineage>
</organism>
<protein>
    <submittedName>
        <fullName evidence="1">Uncharacterized protein</fullName>
    </submittedName>
</protein>
<dbReference type="InterPro" id="IPR034829">
    <property type="entry name" value="DnaD-like_sf"/>
</dbReference>
<name>X1FYZ0_9ZZZZ</name>
<reference evidence="1" key="1">
    <citation type="journal article" date="2014" name="Front. Microbiol.">
        <title>High frequency of phylogenetically diverse reductive dehalogenase-homologous genes in deep subseafloor sedimentary metagenomes.</title>
        <authorList>
            <person name="Kawai M."/>
            <person name="Futagami T."/>
            <person name="Toyoda A."/>
            <person name="Takaki Y."/>
            <person name="Nishi S."/>
            <person name="Hori S."/>
            <person name="Arai W."/>
            <person name="Tsubouchi T."/>
            <person name="Morono Y."/>
            <person name="Uchiyama I."/>
            <person name="Ito T."/>
            <person name="Fujiyama A."/>
            <person name="Inagaki F."/>
            <person name="Takami H."/>
        </authorList>
    </citation>
    <scope>NUCLEOTIDE SEQUENCE</scope>
    <source>
        <strain evidence="1">Expedition CK06-06</strain>
    </source>
</reference>
<comment type="caution">
    <text evidence="1">The sequence shown here is derived from an EMBL/GenBank/DDBJ whole genome shotgun (WGS) entry which is preliminary data.</text>
</comment>
<dbReference type="AlphaFoldDB" id="X1FYZ0"/>
<accession>X1FYZ0</accession>
<evidence type="ECO:0000313" key="1">
    <source>
        <dbReference type="EMBL" id="GAH50227.1"/>
    </source>
</evidence>
<dbReference type="EMBL" id="BARU01020549">
    <property type="protein sequence ID" value="GAH50227.1"/>
    <property type="molecule type" value="Genomic_DNA"/>
</dbReference>
<sequence>GNSPEPSGEKPPPLLTGLSLFESLKDTFPKAFGKKPDSRQIAQLRDLGKEISSAGGATGEQVYDAFKEACDQNIFSVSYVRKILLAWLGMPRAPP</sequence>
<gene>
    <name evidence="1" type="ORF">S03H2_33730</name>
</gene>